<dbReference type="Pfam" id="PF13238">
    <property type="entry name" value="AAA_18"/>
    <property type="match status" value="1"/>
</dbReference>
<dbReference type="Proteomes" id="UP000827986">
    <property type="component" value="Unassembled WGS sequence"/>
</dbReference>
<dbReference type="PANTHER" id="PTHR28616:SF1">
    <property type="entry name" value="COILED-COIL DOMAIN-CONTAINING PROTEIN 125"/>
    <property type="match status" value="1"/>
</dbReference>
<comment type="caution">
    <text evidence="3">The sequence shown here is derived from an EMBL/GenBank/DDBJ whole genome shotgun (WGS) entry which is preliminary data.</text>
</comment>
<dbReference type="SUPFAM" id="SSF52540">
    <property type="entry name" value="P-loop containing nucleoside triphosphate hydrolases"/>
    <property type="match status" value="1"/>
</dbReference>
<organism evidence="3 4">
    <name type="scientific">Mauremys mutica</name>
    <name type="common">yellowpond turtle</name>
    <dbReference type="NCBI Taxonomy" id="74926"/>
    <lineage>
        <taxon>Eukaryota</taxon>
        <taxon>Metazoa</taxon>
        <taxon>Chordata</taxon>
        <taxon>Craniata</taxon>
        <taxon>Vertebrata</taxon>
        <taxon>Euteleostomi</taxon>
        <taxon>Archelosauria</taxon>
        <taxon>Testudinata</taxon>
        <taxon>Testudines</taxon>
        <taxon>Cryptodira</taxon>
        <taxon>Durocryptodira</taxon>
        <taxon>Testudinoidea</taxon>
        <taxon>Geoemydidae</taxon>
        <taxon>Geoemydinae</taxon>
        <taxon>Mauremys</taxon>
    </lineage>
</organism>
<evidence type="ECO:0008006" key="5">
    <source>
        <dbReference type="Google" id="ProtNLM"/>
    </source>
</evidence>
<dbReference type="GO" id="GO:2000146">
    <property type="term" value="P:negative regulation of cell motility"/>
    <property type="evidence" value="ECO:0007669"/>
    <property type="project" value="TreeGrafter"/>
</dbReference>
<evidence type="ECO:0000313" key="3">
    <source>
        <dbReference type="EMBL" id="KAH1168844.1"/>
    </source>
</evidence>
<feature type="region of interest" description="Disordered" evidence="2">
    <location>
        <begin position="574"/>
        <end position="611"/>
    </location>
</feature>
<dbReference type="CDD" id="cd00009">
    <property type="entry name" value="AAA"/>
    <property type="match status" value="1"/>
</dbReference>
<dbReference type="AlphaFoldDB" id="A0A9D3WVG9"/>
<dbReference type="InterPro" id="IPR027417">
    <property type="entry name" value="P-loop_NTPase"/>
</dbReference>
<feature type="coiled-coil region" evidence="1">
    <location>
        <begin position="248"/>
        <end position="337"/>
    </location>
</feature>
<evidence type="ECO:0000313" key="4">
    <source>
        <dbReference type="Proteomes" id="UP000827986"/>
    </source>
</evidence>
<reference evidence="3" key="1">
    <citation type="submission" date="2021-09" db="EMBL/GenBank/DDBJ databases">
        <title>The genome of Mauremys mutica provides insights into the evolution of semi-aquatic lifestyle.</title>
        <authorList>
            <person name="Gong S."/>
            <person name="Gao Y."/>
        </authorList>
    </citation>
    <scope>NUCLEOTIDE SEQUENCE</scope>
    <source>
        <strain evidence="3">MM-2020</strain>
        <tissue evidence="3">Muscle</tissue>
    </source>
</reference>
<sequence>MRRPNILLTGTPGVGKTTLGKELAARVGATYVNVGDLAKEGELYEGFDEEYECPILDEDRVIDELEDKMNEGGVIVDYHGCDFFPERWFHIVFVLRTENSFLYDRLESRFKSPELLLLTYQVYRVLKKTSFALPMSEVFTLQSKQEERDSEGEEDDMTRGDLGNGLGRRPGGVYEMEGLNVHTFRSRKGSDKIFSPLLLKKGEESDAAIFHYSKCNGLYDVSSKKPGISGITRCSRQNSSESNSDVSNEELRQQLRGAIEEVEILKVELEASQRQLEGKEEALKILQNMTVFNKATSHTKAILQKTEEQKRALEKEINALQWEIEFDQERFKNIEEAWTEKCDRIYCENAALKETLKLRTDEVRTLKSENAILNQQHLEFLAMLDVKQQKIIQENMSINKSGFTEITGLELAVLGACTCNASGGEPCSCAKMSAATRKQLLQLRQECEALKKSKEEAYIMADAFRIAFEQQLMQRKDQALRLTQVNKIYKKETKLINWKRLKEDGLVMLQGNKKNLGQKLMGMLISDADCRKMEELDNPHEILRMLIDLLNDKEEALAHQRKVSYMLARAMEEKEDASKQSNENNLSGENITLKNHQDTASESQESTDPEYSCCQNLGSQDNTFSILNMKIYKKSARPLKKSHSWPSRNLKENYVQGIDETTDTNCIYQEHSELKNNL</sequence>
<proteinExistence type="predicted"/>
<feature type="coiled-coil region" evidence="1">
    <location>
        <begin position="433"/>
        <end position="460"/>
    </location>
</feature>
<evidence type="ECO:0000256" key="1">
    <source>
        <dbReference type="SAM" id="Coils"/>
    </source>
</evidence>
<protein>
    <recommendedName>
        <fullName evidence="5">AK6</fullName>
    </recommendedName>
</protein>
<dbReference type="InterPro" id="IPR034608">
    <property type="entry name" value="CCDC125"/>
</dbReference>
<dbReference type="GO" id="GO:0005737">
    <property type="term" value="C:cytoplasm"/>
    <property type="evidence" value="ECO:0007669"/>
    <property type="project" value="TreeGrafter"/>
</dbReference>
<dbReference type="Gene3D" id="3.40.50.300">
    <property type="entry name" value="P-loop containing nucleotide triphosphate hydrolases"/>
    <property type="match status" value="1"/>
</dbReference>
<keyword evidence="4" id="KW-1185">Reference proteome</keyword>
<feature type="region of interest" description="Disordered" evidence="2">
    <location>
        <begin position="142"/>
        <end position="167"/>
    </location>
</feature>
<keyword evidence="1" id="KW-0175">Coiled coil</keyword>
<gene>
    <name evidence="3" type="ORF">KIL84_013434</name>
</gene>
<name>A0A9D3WVG9_9SAUR</name>
<accession>A0A9D3WVG9</accession>
<feature type="compositionally biased region" description="Polar residues" evidence="2">
    <location>
        <begin position="579"/>
        <end position="606"/>
    </location>
</feature>
<dbReference type="PANTHER" id="PTHR28616">
    <property type="entry name" value="COILED-COIL DOMAIN-CONTAINING PROTEIN 125"/>
    <property type="match status" value="1"/>
</dbReference>
<evidence type="ECO:0000256" key="2">
    <source>
        <dbReference type="SAM" id="MobiDB-lite"/>
    </source>
</evidence>
<dbReference type="GO" id="GO:0035024">
    <property type="term" value="P:negative regulation of Rho protein signal transduction"/>
    <property type="evidence" value="ECO:0007669"/>
    <property type="project" value="TreeGrafter"/>
</dbReference>
<dbReference type="EMBL" id="JAHDVG010000485">
    <property type="protein sequence ID" value="KAH1168844.1"/>
    <property type="molecule type" value="Genomic_DNA"/>
</dbReference>